<feature type="domain" description="RING-type" evidence="15">
    <location>
        <begin position="299"/>
        <end position="517"/>
    </location>
</feature>
<feature type="region of interest" description="Disordered" evidence="13">
    <location>
        <begin position="526"/>
        <end position="550"/>
    </location>
</feature>
<dbReference type="InterPro" id="IPR001841">
    <property type="entry name" value="Znf_RING"/>
</dbReference>
<keyword evidence="11" id="KW-0862">Zinc</keyword>
<dbReference type="InterPro" id="IPR013083">
    <property type="entry name" value="Znf_RING/FYVE/PHD"/>
</dbReference>
<accession>A0A7C8YRN4</accession>
<evidence type="ECO:0000259" key="14">
    <source>
        <dbReference type="PROSITE" id="PS50089"/>
    </source>
</evidence>
<dbReference type="PROSITE" id="PS00518">
    <property type="entry name" value="ZF_RING_1"/>
    <property type="match status" value="1"/>
</dbReference>
<dbReference type="PROSITE" id="PS50089">
    <property type="entry name" value="ZF_RING_2"/>
    <property type="match status" value="1"/>
</dbReference>
<dbReference type="FunFam" id="3.30.420.10:FF:000076">
    <property type="entry name" value="RBR-type E3 ubiquitin transferase"/>
    <property type="match status" value="1"/>
</dbReference>
<dbReference type="EMBL" id="GISG01049882">
    <property type="protein sequence ID" value="MBA4625018.1"/>
    <property type="molecule type" value="Transcribed_RNA"/>
</dbReference>
<dbReference type="InterPro" id="IPR002867">
    <property type="entry name" value="IBR_dom"/>
</dbReference>
<dbReference type="InterPro" id="IPR031127">
    <property type="entry name" value="E3_UB_ligase_RBR"/>
</dbReference>
<comment type="similarity">
    <text evidence="4">Belongs to the RBR family. Ariadne subfamily.</text>
</comment>
<dbReference type="EC" id="2.3.2.31" evidence="5"/>
<dbReference type="GO" id="GO:0003676">
    <property type="term" value="F:nucleic acid binding"/>
    <property type="evidence" value="ECO:0007669"/>
    <property type="project" value="InterPro"/>
</dbReference>
<dbReference type="Gene3D" id="3.30.420.10">
    <property type="entry name" value="Ribonuclease H-like superfamily/Ribonuclease H"/>
    <property type="match status" value="1"/>
</dbReference>
<keyword evidence="16" id="KW-0378">Hydrolase</keyword>
<dbReference type="CDD" id="cd22582">
    <property type="entry name" value="BRcat_RBR_unk"/>
    <property type="match status" value="1"/>
</dbReference>
<dbReference type="InterPro" id="IPR018957">
    <property type="entry name" value="Znf_C3HC4_RING-type"/>
</dbReference>
<reference evidence="16" key="1">
    <citation type="journal article" date="2013" name="J. Plant Res.">
        <title>Effect of fungi and light on seed germination of three Opuntia species from semiarid lands of central Mexico.</title>
        <authorList>
            <person name="Delgado-Sanchez P."/>
            <person name="Jimenez-Bremont J.F."/>
            <person name="Guerrero-Gonzalez Mde L."/>
            <person name="Flores J."/>
        </authorList>
    </citation>
    <scope>NUCLEOTIDE SEQUENCE</scope>
    <source>
        <tissue evidence="16">Cladode</tissue>
    </source>
</reference>
<dbReference type="CDD" id="cd22584">
    <property type="entry name" value="Rcat_RBR_unk"/>
    <property type="match status" value="1"/>
</dbReference>
<dbReference type="Pfam" id="PF00097">
    <property type="entry name" value="zf-C3HC4"/>
    <property type="match status" value="1"/>
</dbReference>
<evidence type="ECO:0000256" key="2">
    <source>
        <dbReference type="ARBA" id="ARBA00001947"/>
    </source>
</evidence>
<dbReference type="UniPathway" id="UPA00143"/>
<evidence type="ECO:0000256" key="6">
    <source>
        <dbReference type="ARBA" id="ARBA00022679"/>
    </source>
</evidence>
<dbReference type="GO" id="GO:0016567">
    <property type="term" value="P:protein ubiquitination"/>
    <property type="evidence" value="ECO:0007669"/>
    <property type="project" value="UniProtKB-UniPathway"/>
</dbReference>
<dbReference type="SUPFAM" id="SSF57850">
    <property type="entry name" value="RING/U-box"/>
    <property type="match status" value="3"/>
</dbReference>
<dbReference type="SMART" id="SM00647">
    <property type="entry name" value="IBR"/>
    <property type="match status" value="2"/>
</dbReference>
<evidence type="ECO:0000256" key="3">
    <source>
        <dbReference type="ARBA" id="ARBA00003976"/>
    </source>
</evidence>
<dbReference type="Pfam" id="PF01485">
    <property type="entry name" value="IBR"/>
    <property type="match status" value="2"/>
</dbReference>
<evidence type="ECO:0000313" key="16">
    <source>
        <dbReference type="EMBL" id="MBA4625018.1"/>
    </source>
</evidence>
<dbReference type="GO" id="GO:0004523">
    <property type="term" value="F:RNA-DNA hybrid ribonuclease activity"/>
    <property type="evidence" value="ECO:0007669"/>
    <property type="project" value="InterPro"/>
</dbReference>
<comment type="catalytic activity">
    <reaction evidence="1">
        <text>[E2 ubiquitin-conjugating enzyme]-S-ubiquitinyl-L-cysteine + [acceptor protein]-L-lysine = [E2 ubiquitin-conjugating enzyme]-L-cysteine + [acceptor protein]-N(6)-ubiquitinyl-L-lysine.</text>
        <dbReference type="EC" id="2.3.2.31"/>
    </reaction>
</comment>
<keyword evidence="9 12" id="KW-0863">Zinc-finger</keyword>
<keyword evidence="8" id="KW-0677">Repeat</keyword>
<dbReference type="GO" id="GO:0061630">
    <property type="term" value="F:ubiquitin protein ligase activity"/>
    <property type="evidence" value="ECO:0007669"/>
    <property type="project" value="UniProtKB-EC"/>
</dbReference>
<keyword evidence="7" id="KW-0479">Metal-binding</keyword>
<dbReference type="FunFam" id="3.30.40.10:FF:000230">
    <property type="entry name" value="RBR-type E3 ubiquitin transferase"/>
    <property type="match status" value="1"/>
</dbReference>
<dbReference type="InterPro" id="IPR002156">
    <property type="entry name" value="RNaseH_domain"/>
</dbReference>
<organism evidence="16">
    <name type="scientific">Opuntia streptacantha</name>
    <name type="common">Prickly pear cactus</name>
    <name type="synonym">Opuntia cardona</name>
    <dbReference type="NCBI Taxonomy" id="393608"/>
    <lineage>
        <taxon>Eukaryota</taxon>
        <taxon>Viridiplantae</taxon>
        <taxon>Streptophyta</taxon>
        <taxon>Embryophyta</taxon>
        <taxon>Tracheophyta</taxon>
        <taxon>Spermatophyta</taxon>
        <taxon>Magnoliopsida</taxon>
        <taxon>eudicotyledons</taxon>
        <taxon>Gunneridae</taxon>
        <taxon>Pentapetalae</taxon>
        <taxon>Caryophyllales</taxon>
        <taxon>Cactineae</taxon>
        <taxon>Cactaceae</taxon>
        <taxon>Opuntioideae</taxon>
        <taxon>Opuntia</taxon>
    </lineage>
</organism>
<evidence type="ECO:0000256" key="9">
    <source>
        <dbReference type="ARBA" id="ARBA00022771"/>
    </source>
</evidence>
<evidence type="ECO:0000259" key="15">
    <source>
        <dbReference type="PROSITE" id="PS51873"/>
    </source>
</evidence>
<reference evidence="16" key="2">
    <citation type="submission" date="2020-07" db="EMBL/GenBank/DDBJ databases">
        <authorList>
            <person name="Vera ALvarez R."/>
            <person name="Arias-Moreno D.M."/>
            <person name="Jimenez-Jacinto V."/>
            <person name="Jimenez-Bremont J.F."/>
            <person name="Swaminathan K."/>
            <person name="Moose S.P."/>
            <person name="Guerrero-Gonzalez M.L."/>
            <person name="Marino-Ramirez L."/>
            <person name="Landsman D."/>
            <person name="Rodriguez-Kessler M."/>
            <person name="Delgado-Sanchez P."/>
        </authorList>
    </citation>
    <scope>NUCLEOTIDE SEQUENCE</scope>
    <source>
        <tissue evidence="16">Cladode</tissue>
    </source>
</reference>
<evidence type="ECO:0000256" key="7">
    <source>
        <dbReference type="ARBA" id="ARBA00022723"/>
    </source>
</evidence>
<dbReference type="PANTHER" id="PTHR11685">
    <property type="entry name" value="RBR FAMILY RING FINGER AND IBR DOMAIN-CONTAINING"/>
    <property type="match status" value="1"/>
</dbReference>
<evidence type="ECO:0000256" key="4">
    <source>
        <dbReference type="ARBA" id="ARBA00005884"/>
    </source>
</evidence>
<dbReference type="AlphaFoldDB" id="A0A7C8YRN4"/>
<dbReference type="InterPro" id="IPR044066">
    <property type="entry name" value="TRIAD_supradom"/>
</dbReference>
<dbReference type="InterPro" id="IPR017907">
    <property type="entry name" value="Znf_RING_CS"/>
</dbReference>
<dbReference type="InterPro" id="IPR012337">
    <property type="entry name" value="RNaseH-like_sf"/>
</dbReference>
<evidence type="ECO:0000256" key="5">
    <source>
        <dbReference type="ARBA" id="ARBA00012251"/>
    </source>
</evidence>
<dbReference type="Gene3D" id="3.30.40.10">
    <property type="entry name" value="Zinc/RING finger domain, C3HC4 (zinc finger)"/>
    <property type="match status" value="1"/>
</dbReference>
<dbReference type="SUPFAM" id="SSF53098">
    <property type="entry name" value="Ribonuclease H-like"/>
    <property type="match status" value="1"/>
</dbReference>
<dbReference type="GO" id="GO:0008270">
    <property type="term" value="F:zinc ion binding"/>
    <property type="evidence" value="ECO:0007669"/>
    <property type="project" value="UniProtKB-KW"/>
</dbReference>
<evidence type="ECO:0000256" key="12">
    <source>
        <dbReference type="PROSITE-ProRule" id="PRU00175"/>
    </source>
</evidence>
<evidence type="ECO:0000256" key="1">
    <source>
        <dbReference type="ARBA" id="ARBA00001798"/>
    </source>
</evidence>
<proteinExistence type="inferred from homology"/>
<dbReference type="FunFam" id="1.20.120.1750:FF:000019">
    <property type="entry name" value="RBR-type E3 ubiquitin transferase"/>
    <property type="match status" value="1"/>
</dbReference>
<dbReference type="Gene3D" id="1.20.120.1750">
    <property type="match status" value="1"/>
</dbReference>
<evidence type="ECO:0000256" key="8">
    <source>
        <dbReference type="ARBA" id="ARBA00022737"/>
    </source>
</evidence>
<keyword evidence="6" id="KW-0808">Transferase</keyword>
<dbReference type="Pfam" id="PF13456">
    <property type="entry name" value="RVT_3"/>
    <property type="match status" value="1"/>
</dbReference>
<evidence type="ECO:0000256" key="13">
    <source>
        <dbReference type="SAM" id="MobiDB-lite"/>
    </source>
</evidence>
<dbReference type="PROSITE" id="PS51873">
    <property type="entry name" value="TRIAD"/>
    <property type="match status" value="1"/>
</dbReference>
<sequence length="550" mass="62715">MASISNGDEVDAIAEQSAELMKAKDLEKDLDLAFRLQLEEAMAASVSLLPSSSSSSPFQPPESSDVTLNFADVQGKELDKIEQERRDRELSEIETKRLREDLCRFLHDRKLAIDIHNLPEDEWEELGDKFQRPFGEGSSSSPPVTTPNFRLYFKGMVNAETIQGSEVTLAGIGVAICDPRGNVVFQLSKPLVGSGMGRLVAEIKALIEGLETALALDLKRMTFCCDYFPLYQYARQIWQPKRNKVAKLIETVELLQKKFDYCRPSLVARSDVKFAFKLARKAIVLQKSRASDSNHVPNLKETCPICQEERDQDKMFTIDGCRHTYCCSCMKQHVEAKLFNGMVPKCPHESCKSELSIDGCGKFLMPKQIQIMKEWIREISMPVAERVYCPYPKCSALMSKSEASDFARKENVWERILGARKCIKCYGLFCDNCKVPWHKNMTCKEYKRSNPHAHPEDAKLKSLATRNLWRQCVKCNHMIELAEGCYHMTCRCGYQFCYTCGAEWGDKKPTCSCPLWDEENILLNDTLSDDEDEDDDDDDYSGSDFDSDWY</sequence>
<dbReference type="InterPro" id="IPR036397">
    <property type="entry name" value="RNaseH_sf"/>
</dbReference>
<evidence type="ECO:0000256" key="11">
    <source>
        <dbReference type="ARBA" id="ARBA00022833"/>
    </source>
</evidence>
<feature type="compositionally biased region" description="Acidic residues" evidence="13">
    <location>
        <begin position="527"/>
        <end position="550"/>
    </location>
</feature>
<evidence type="ECO:0000256" key="10">
    <source>
        <dbReference type="ARBA" id="ARBA00022786"/>
    </source>
</evidence>
<protein>
    <recommendedName>
        <fullName evidence="5">RBR-type E3 ubiquitin transferase</fullName>
        <ecNumber evidence="5">2.3.2.31</ecNumber>
    </recommendedName>
</protein>
<comment type="cofactor">
    <cofactor evidence="2">
        <name>Zn(2+)</name>
        <dbReference type="ChEBI" id="CHEBI:29105"/>
    </cofactor>
</comment>
<name>A0A7C8YRN4_OPUST</name>
<comment type="function">
    <text evidence="3">Might act as an E3 ubiquitin-protein ligase, or as part of E3 complex, which accepts ubiquitin from specific E2 ubiquitin-conjugating enzymes and then transfers it to substrates.</text>
</comment>
<feature type="domain" description="RING-type" evidence="14">
    <location>
        <begin position="303"/>
        <end position="347"/>
    </location>
</feature>
<keyword evidence="10" id="KW-0833">Ubl conjugation pathway</keyword>